<sequence>MRKSAPIRQLSLHVETPPSRKSLKKQFSEDVPDKLIGGIDSYAAVCAKNLLKNRDSPVPTKQAWVEDDSRQYVLQSSSRSNEESLVAKKYKEIKRPLTSKVIKQSSINKDSILLSHQELAERLRQAWKEREKEKQNLNIFLTHNMKEKQEDLTDSECATSVDNSILDNTKTQKKAVLQRHISTYENSSKSIFQKRMRRTHSVDDTRHDFIYSPTKNDDNKNRNVVVVPLIESMKLSESNSVVSPKIEETKPKLTRSPPCEPDFKPKQILEENKPINVIIRPATATLKRDAYRSRVNSAFNTSNSSPFLKDNPRPPLIRASSVPLKNSPKLNFVPVKRRLKSASKKKSGKLSKSDSIDEPDEKSNSRKLQSCVSTTGPDIVTMVSLLSPEESEVEEQIEVEKMKPKQVPPASAVSKAIPQEKNDKIDPIKNYSLRKAVKSVSFQQSSIYAVRSFSASFPARRGSVVTALMLNNSNSDKCANQEKRATQDSSTDDVREPKRRLLRAKSLYSSTDQQDEAVEPQPANSDSTQTESNGEPSTHQPSSKQNSANEKNEESEESPPGNNEPAFDTPKEKQCWEMYRKMSGKGISISFETILRGMLTPTEYRLRRKSSAALEIENVAAESATDS</sequence>
<accession>A0AAN7VED1</accession>
<feature type="region of interest" description="Disordered" evidence="1">
    <location>
        <begin position="476"/>
        <end position="574"/>
    </location>
</feature>
<keyword evidence="3" id="KW-1185">Reference proteome</keyword>
<feature type="region of interest" description="Disordered" evidence="1">
    <location>
        <begin position="297"/>
        <end position="372"/>
    </location>
</feature>
<feature type="compositionally biased region" description="Basic residues" evidence="1">
    <location>
        <begin position="335"/>
        <end position="349"/>
    </location>
</feature>
<feature type="compositionally biased region" description="Polar residues" evidence="1">
    <location>
        <begin position="522"/>
        <end position="541"/>
    </location>
</feature>
<evidence type="ECO:0000313" key="3">
    <source>
        <dbReference type="Proteomes" id="UP001329430"/>
    </source>
</evidence>
<dbReference type="AlphaFoldDB" id="A0AAN7VED1"/>
<dbReference type="EMBL" id="JAVRBK010000006">
    <property type="protein sequence ID" value="KAK5642389.1"/>
    <property type="molecule type" value="Genomic_DNA"/>
</dbReference>
<comment type="caution">
    <text evidence="2">The sequence shown here is derived from an EMBL/GenBank/DDBJ whole genome shotgun (WGS) entry which is preliminary data.</text>
</comment>
<gene>
    <name evidence="2" type="ORF">RI129_008556</name>
</gene>
<feature type="compositionally biased region" description="Polar residues" evidence="1">
    <location>
        <begin position="297"/>
        <end position="306"/>
    </location>
</feature>
<evidence type="ECO:0000313" key="2">
    <source>
        <dbReference type="EMBL" id="KAK5642389.1"/>
    </source>
</evidence>
<reference evidence="2 3" key="1">
    <citation type="journal article" date="2024" name="Insects">
        <title>An Improved Chromosome-Level Genome Assembly of the Firefly Pyrocoelia pectoralis.</title>
        <authorList>
            <person name="Fu X."/>
            <person name="Meyer-Rochow V.B."/>
            <person name="Ballantyne L."/>
            <person name="Zhu X."/>
        </authorList>
    </citation>
    <scope>NUCLEOTIDE SEQUENCE [LARGE SCALE GENOMIC DNA]</scope>
    <source>
        <strain evidence="2">XCY_ONT2</strain>
    </source>
</reference>
<name>A0AAN7VED1_9COLE</name>
<proteinExistence type="predicted"/>
<feature type="region of interest" description="Disordered" evidence="1">
    <location>
        <begin position="241"/>
        <end position="260"/>
    </location>
</feature>
<feature type="region of interest" description="Disordered" evidence="1">
    <location>
        <begin position="1"/>
        <end position="25"/>
    </location>
</feature>
<feature type="compositionally biased region" description="Basic and acidic residues" evidence="1">
    <location>
        <begin position="479"/>
        <end position="496"/>
    </location>
</feature>
<protein>
    <submittedName>
        <fullName evidence="2">Uncharacterized protein</fullName>
    </submittedName>
</protein>
<organism evidence="2 3">
    <name type="scientific">Pyrocoelia pectoralis</name>
    <dbReference type="NCBI Taxonomy" id="417401"/>
    <lineage>
        <taxon>Eukaryota</taxon>
        <taxon>Metazoa</taxon>
        <taxon>Ecdysozoa</taxon>
        <taxon>Arthropoda</taxon>
        <taxon>Hexapoda</taxon>
        <taxon>Insecta</taxon>
        <taxon>Pterygota</taxon>
        <taxon>Neoptera</taxon>
        <taxon>Endopterygota</taxon>
        <taxon>Coleoptera</taxon>
        <taxon>Polyphaga</taxon>
        <taxon>Elateriformia</taxon>
        <taxon>Elateroidea</taxon>
        <taxon>Lampyridae</taxon>
        <taxon>Lampyrinae</taxon>
        <taxon>Pyrocoelia</taxon>
    </lineage>
</organism>
<evidence type="ECO:0000256" key="1">
    <source>
        <dbReference type="SAM" id="MobiDB-lite"/>
    </source>
</evidence>
<dbReference type="Proteomes" id="UP001329430">
    <property type="component" value="Chromosome 6"/>
</dbReference>